<gene>
    <name evidence="1" type="ORF">SAMN02745941_02471</name>
</gene>
<dbReference type="SUPFAM" id="SSF50974">
    <property type="entry name" value="Nitrous oxide reductase, N-terminal domain"/>
    <property type="match status" value="1"/>
</dbReference>
<evidence type="ECO:0000313" key="2">
    <source>
        <dbReference type="Proteomes" id="UP000184241"/>
    </source>
</evidence>
<dbReference type="AlphaFoldDB" id="A0A1M5Z1R5"/>
<sequence length="295" mass="32829">MEGICVCNIASNSLSFIDINDYKVGTCPITLGECPSGPHGICLWSEFIVTANSYSNSISFVSIRDKKEQKNIYVGAHPSDVKVYLNKIYVVCGESNSLAIYDLNEEKIIKEIALDLYPHSIDINKCGMAAIVNMQSNKISIVDCNKDIKIKDISVGEFPTKCRITDDSKGIVVCESCLGMHVPGSITKYDIENESIRYKYKVGYGPVDFFTSEDKIYVSNFEEGSVSIVDLKLEKLEKISLGGMPRGILLNGDKLYIADNFKNKLIVVDCITKKLEKTITLGNEPNAMVYYNLLY</sequence>
<dbReference type="RefSeq" id="WP_073019876.1">
    <property type="nucleotide sequence ID" value="NZ_FQXU01000007.1"/>
</dbReference>
<dbReference type="EMBL" id="FQXU01000007">
    <property type="protein sequence ID" value="SHI18207.1"/>
    <property type="molecule type" value="Genomic_DNA"/>
</dbReference>
<protein>
    <submittedName>
        <fullName evidence="1">40-residue YVTN family beta-propeller repeat-containing protein</fullName>
    </submittedName>
</protein>
<dbReference type="InterPro" id="IPR051200">
    <property type="entry name" value="Host-pathogen_enzymatic-act"/>
</dbReference>
<proteinExistence type="predicted"/>
<reference evidence="1 2" key="1">
    <citation type="submission" date="2016-11" db="EMBL/GenBank/DDBJ databases">
        <authorList>
            <person name="Jaros S."/>
            <person name="Januszkiewicz K."/>
            <person name="Wedrychowicz H."/>
        </authorList>
    </citation>
    <scope>NUCLEOTIDE SEQUENCE [LARGE SCALE GENOMIC DNA]</scope>
    <source>
        <strain evidence="1 2">DSM 6191</strain>
    </source>
</reference>
<accession>A0A1M5Z1R5</accession>
<dbReference type="InterPro" id="IPR015943">
    <property type="entry name" value="WD40/YVTN_repeat-like_dom_sf"/>
</dbReference>
<name>A0A1M5Z1R5_9CLOT</name>
<dbReference type="PANTHER" id="PTHR47197:SF3">
    <property type="entry name" value="DIHYDRO-HEME D1 DEHYDROGENASE"/>
    <property type="match status" value="1"/>
</dbReference>
<dbReference type="Proteomes" id="UP000184241">
    <property type="component" value="Unassembled WGS sequence"/>
</dbReference>
<dbReference type="Gene3D" id="2.130.10.10">
    <property type="entry name" value="YVTN repeat-like/Quinoprotein amine dehydrogenase"/>
    <property type="match status" value="2"/>
</dbReference>
<dbReference type="PANTHER" id="PTHR47197">
    <property type="entry name" value="PROTEIN NIRF"/>
    <property type="match status" value="1"/>
</dbReference>
<evidence type="ECO:0000313" key="1">
    <source>
        <dbReference type="EMBL" id="SHI18207.1"/>
    </source>
</evidence>
<dbReference type="InterPro" id="IPR011045">
    <property type="entry name" value="N2O_reductase_N"/>
</dbReference>
<organism evidence="1 2">
    <name type="scientific">Clostridium intestinale DSM 6191</name>
    <dbReference type="NCBI Taxonomy" id="1121320"/>
    <lineage>
        <taxon>Bacteria</taxon>
        <taxon>Bacillati</taxon>
        <taxon>Bacillota</taxon>
        <taxon>Clostridia</taxon>
        <taxon>Eubacteriales</taxon>
        <taxon>Clostridiaceae</taxon>
        <taxon>Clostridium</taxon>
    </lineage>
</organism>